<keyword evidence="16" id="KW-1185">Reference proteome</keyword>
<dbReference type="KEGG" id="spib:G8759_11420"/>
<dbReference type="PANTHER" id="PTHR30069">
    <property type="entry name" value="TONB-DEPENDENT OUTER MEMBRANE RECEPTOR"/>
    <property type="match status" value="1"/>
</dbReference>
<evidence type="ECO:0000256" key="9">
    <source>
        <dbReference type="ARBA" id="ARBA00023237"/>
    </source>
</evidence>
<dbReference type="PROSITE" id="PS52016">
    <property type="entry name" value="TONB_DEPENDENT_REC_3"/>
    <property type="match status" value="1"/>
</dbReference>
<evidence type="ECO:0000256" key="2">
    <source>
        <dbReference type="ARBA" id="ARBA00022448"/>
    </source>
</evidence>
<reference evidence="15 16" key="1">
    <citation type="submission" date="2020-03" db="EMBL/GenBank/DDBJ databases">
        <authorList>
            <person name="Kim M.K."/>
        </authorList>
    </citation>
    <scope>NUCLEOTIDE SEQUENCE [LARGE SCALE GENOMIC DNA]</scope>
    <source>
        <strain evidence="15 16">BT328</strain>
    </source>
</reference>
<dbReference type="EMBL" id="CP050063">
    <property type="protein sequence ID" value="QIP13190.1"/>
    <property type="molecule type" value="Genomic_DNA"/>
</dbReference>
<evidence type="ECO:0000256" key="4">
    <source>
        <dbReference type="ARBA" id="ARBA00022692"/>
    </source>
</evidence>
<proteinExistence type="inferred from homology"/>
<name>A0A6G9ALA2_9BACT</name>
<evidence type="ECO:0000256" key="1">
    <source>
        <dbReference type="ARBA" id="ARBA00004571"/>
    </source>
</evidence>
<dbReference type="PANTHER" id="PTHR30069:SF29">
    <property type="entry name" value="HEMOGLOBIN AND HEMOGLOBIN-HAPTOGLOBIN-BINDING PROTEIN 1-RELATED"/>
    <property type="match status" value="1"/>
</dbReference>
<keyword evidence="7 10" id="KW-0472">Membrane</keyword>
<dbReference type="InterPro" id="IPR036942">
    <property type="entry name" value="Beta-barrel_TonB_sf"/>
</dbReference>
<dbReference type="InterPro" id="IPR037066">
    <property type="entry name" value="Plug_dom_sf"/>
</dbReference>
<evidence type="ECO:0000256" key="7">
    <source>
        <dbReference type="ARBA" id="ARBA00023136"/>
    </source>
</evidence>
<dbReference type="Pfam" id="PF07715">
    <property type="entry name" value="Plug"/>
    <property type="match status" value="1"/>
</dbReference>
<feature type="domain" description="TonB-dependent receptor-like beta-barrel" evidence="13">
    <location>
        <begin position="455"/>
        <end position="860"/>
    </location>
</feature>
<dbReference type="GO" id="GO:0009279">
    <property type="term" value="C:cell outer membrane"/>
    <property type="evidence" value="ECO:0007669"/>
    <property type="project" value="UniProtKB-SubCell"/>
</dbReference>
<evidence type="ECO:0000256" key="6">
    <source>
        <dbReference type="ARBA" id="ARBA00023077"/>
    </source>
</evidence>
<keyword evidence="9 10" id="KW-0998">Cell outer membrane</keyword>
<keyword evidence="3 10" id="KW-1134">Transmembrane beta strand</keyword>
<keyword evidence="4 10" id="KW-0812">Transmembrane</keyword>
<evidence type="ECO:0000256" key="12">
    <source>
        <dbReference type="SAM" id="SignalP"/>
    </source>
</evidence>
<dbReference type="Gene3D" id="2.170.130.10">
    <property type="entry name" value="TonB-dependent receptor, plug domain"/>
    <property type="match status" value="1"/>
</dbReference>
<evidence type="ECO:0000259" key="14">
    <source>
        <dbReference type="Pfam" id="PF07715"/>
    </source>
</evidence>
<comment type="similarity">
    <text evidence="10 11">Belongs to the TonB-dependent receptor family.</text>
</comment>
<dbReference type="RefSeq" id="WP_167208022.1">
    <property type="nucleotide sequence ID" value="NZ_CP050063.1"/>
</dbReference>
<evidence type="ECO:0000256" key="10">
    <source>
        <dbReference type="PROSITE-ProRule" id="PRU01360"/>
    </source>
</evidence>
<dbReference type="InterPro" id="IPR012910">
    <property type="entry name" value="Plug_dom"/>
</dbReference>
<evidence type="ECO:0000313" key="16">
    <source>
        <dbReference type="Proteomes" id="UP000501802"/>
    </source>
</evidence>
<accession>A0A6G9ALA2</accession>
<dbReference type="SUPFAM" id="SSF56935">
    <property type="entry name" value="Porins"/>
    <property type="match status" value="1"/>
</dbReference>
<feature type="domain" description="TonB-dependent receptor plug" evidence="14">
    <location>
        <begin position="140"/>
        <end position="248"/>
    </location>
</feature>
<keyword evidence="8 15" id="KW-0675">Receptor</keyword>
<dbReference type="Gene3D" id="2.40.170.20">
    <property type="entry name" value="TonB-dependent receptor, beta-barrel domain"/>
    <property type="match status" value="1"/>
</dbReference>
<dbReference type="AlphaFoldDB" id="A0A6G9ALA2"/>
<gene>
    <name evidence="15" type="ORF">G8759_11420</name>
</gene>
<evidence type="ECO:0000256" key="5">
    <source>
        <dbReference type="ARBA" id="ARBA00022729"/>
    </source>
</evidence>
<feature type="chain" id="PRO_5026190658" evidence="12">
    <location>
        <begin position="26"/>
        <end position="897"/>
    </location>
</feature>
<evidence type="ECO:0000256" key="3">
    <source>
        <dbReference type="ARBA" id="ARBA00022452"/>
    </source>
</evidence>
<evidence type="ECO:0000313" key="15">
    <source>
        <dbReference type="EMBL" id="QIP13190.1"/>
    </source>
</evidence>
<evidence type="ECO:0000256" key="11">
    <source>
        <dbReference type="RuleBase" id="RU003357"/>
    </source>
</evidence>
<dbReference type="Proteomes" id="UP000501802">
    <property type="component" value="Chromosome"/>
</dbReference>
<comment type="subcellular location">
    <subcellularLocation>
        <location evidence="1 10">Cell outer membrane</location>
        <topology evidence="1 10">Multi-pass membrane protein</topology>
    </subcellularLocation>
</comment>
<keyword evidence="5 12" id="KW-0732">Signal</keyword>
<dbReference type="InterPro" id="IPR000531">
    <property type="entry name" value="Beta-barrel_TonB"/>
</dbReference>
<feature type="signal peptide" evidence="12">
    <location>
        <begin position="1"/>
        <end position="25"/>
    </location>
</feature>
<keyword evidence="6 11" id="KW-0798">TonB box</keyword>
<organism evidence="15 16">
    <name type="scientific">Spirosoma aureum</name>
    <dbReference type="NCBI Taxonomy" id="2692134"/>
    <lineage>
        <taxon>Bacteria</taxon>
        <taxon>Pseudomonadati</taxon>
        <taxon>Bacteroidota</taxon>
        <taxon>Cytophagia</taxon>
        <taxon>Cytophagales</taxon>
        <taxon>Cytophagaceae</taxon>
        <taxon>Spirosoma</taxon>
    </lineage>
</organism>
<dbReference type="GO" id="GO:0044718">
    <property type="term" value="P:siderophore transmembrane transport"/>
    <property type="evidence" value="ECO:0007669"/>
    <property type="project" value="TreeGrafter"/>
</dbReference>
<dbReference type="Pfam" id="PF00593">
    <property type="entry name" value="TonB_dep_Rec_b-barrel"/>
    <property type="match status" value="1"/>
</dbReference>
<evidence type="ECO:0000259" key="13">
    <source>
        <dbReference type="Pfam" id="PF00593"/>
    </source>
</evidence>
<dbReference type="InterPro" id="IPR039426">
    <property type="entry name" value="TonB-dep_rcpt-like"/>
</dbReference>
<sequence length="897" mass="99404">MKPIVYLVFLAALLGILASATSATAQGGCGDYKIKDAQDKYDRANFNEVFDLLIPCLNNGFDTKQKILAYKLLSLTYLALDSTQQANEAIAQMLVYNPGYEPEADLLLPYRFVNMVNVIKQTQTQVIRVTSVSKKPEELYKAPATVMVISDEDIRQRGYTDLEILFNDLPGFDVSRTYGLTYSNIYQRGYRSDNTERTLFMIDGIEENDLWSNIVYWSTQIPISNVKRVEIVYGPASTIYGANAFLGVVNVITKTPKELLGTKKAAVIADLGYGSYNTRYADVTAAGRLGNMSVSVTGRGYFSNLADLSKYPEYDFNPDDYNNVNYKKSLSFKGAGNAQKYGIGGPYFTTVGDSVLLTAAGITAAQNLDKQALQQTPNGNPVAYSNELKAYYLKAKLAFNDITLGFQTWNLSEGTLNSANDNSRAGSKNGNIWRPMQSLVFAVYNNEIIKDKLSIINTIQYRVTEVGDQSRSVTLRNYSNLGLNTLARTANAPIASDPSSVRLAYNLSQNTVPYWETQYFYQHSNQFRNELRLLATPNDRLDLVGGLEFRSSSIQGDYKTITISKTLTTPIDTSAKDYGRSTLDNTAGGNLFEYFNLGAFFQGTYAVNSLFTMTLGGRYDYAQIRKSGGYGSEFNPRIALIFTPGRLAFKAIYAKAFQDASSRDRYAISSTRLLSNPTLQPDRIDNFELAVTYAQSNRSQIGITTYYSAFSDIVEESSVSFGTGRTQQKQNTGKANVFGIQATADLQLSSRFKVYANYTYTNGTREDTLKKNETQRTALTIGDIAKHHFNAGINGRFLKNRLNGNLRVNYVSDRLVGPGTSVPTNTLQPGGVFPAYLLVNGAVTYQLNRVAQIQLIGNNLLNLEYFDPGTRSANGTSQSYRMPQKGINGMVRLMVSL</sequence>
<dbReference type="GO" id="GO:0015344">
    <property type="term" value="F:siderophore uptake transmembrane transporter activity"/>
    <property type="evidence" value="ECO:0007669"/>
    <property type="project" value="TreeGrafter"/>
</dbReference>
<keyword evidence="2 10" id="KW-0813">Transport</keyword>
<evidence type="ECO:0000256" key="8">
    <source>
        <dbReference type="ARBA" id="ARBA00023170"/>
    </source>
</evidence>
<protein>
    <submittedName>
        <fullName evidence="15">TonB-dependent receptor</fullName>
    </submittedName>
</protein>